<protein>
    <recommendedName>
        <fullName evidence="3">GNAT family N-acetyltransferase</fullName>
    </recommendedName>
</protein>
<gene>
    <name evidence="1" type="ORF">SAMN04488052_101462</name>
</gene>
<dbReference type="Pfam" id="PF04339">
    <property type="entry name" value="FemAB_like"/>
    <property type="match status" value="1"/>
</dbReference>
<evidence type="ECO:0000313" key="1">
    <source>
        <dbReference type="EMBL" id="SEO51304.1"/>
    </source>
</evidence>
<dbReference type="STRING" id="406100.SAMN04488052_101462"/>
<dbReference type="EMBL" id="FOEG01000001">
    <property type="protein sequence ID" value="SEO51304.1"/>
    <property type="molecule type" value="Genomic_DNA"/>
</dbReference>
<dbReference type="InterPro" id="IPR007434">
    <property type="entry name" value="FemAB-like"/>
</dbReference>
<evidence type="ECO:0000313" key="2">
    <source>
        <dbReference type="Proteomes" id="UP000199657"/>
    </source>
</evidence>
<organism evidence="1 2">
    <name type="scientific">Aquisalimonas asiatica</name>
    <dbReference type="NCBI Taxonomy" id="406100"/>
    <lineage>
        <taxon>Bacteria</taxon>
        <taxon>Pseudomonadati</taxon>
        <taxon>Pseudomonadota</taxon>
        <taxon>Gammaproteobacteria</taxon>
        <taxon>Chromatiales</taxon>
        <taxon>Ectothiorhodospiraceae</taxon>
        <taxon>Aquisalimonas</taxon>
    </lineage>
</organism>
<evidence type="ECO:0008006" key="3">
    <source>
        <dbReference type="Google" id="ProtNLM"/>
    </source>
</evidence>
<dbReference type="AlphaFoldDB" id="A0A1H8QBK8"/>
<dbReference type="InterPro" id="IPR016181">
    <property type="entry name" value="Acyl_CoA_acyltransferase"/>
</dbReference>
<proteinExistence type="predicted"/>
<dbReference type="Proteomes" id="UP000199657">
    <property type="component" value="Unassembled WGS sequence"/>
</dbReference>
<dbReference type="PANTHER" id="PTHR47017:SF1">
    <property type="entry name" value="ACYL-COA"/>
    <property type="match status" value="1"/>
</dbReference>
<dbReference type="RefSeq" id="WP_091639571.1">
    <property type="nucleotide sequence ID" value="NZ_FOEG01000001.1"/>
</dbReference>
<dbReference type="SUPFAM" id="SSF55729">
    <property type="entry name" value="Acyl-CoA N-acyltransferases (Nat)"/>
    <property type="match status" value="1"/>
</dbReference>
<dbReference type="OrthoDB" id="9776898at2"/>
<keyword evidence="2" id="KW-1185">Reference proteome</keyword>
<accession>A0A1H8QBK8</accession>
<reference evidence="1 2" key="1">
    <citation type="submission" date="2016-10" db="EMBL/GenBank/DDBJ databases">
        <authorList>
            <person name="de Groot N.N."/>
        </authorList>
    </citation>
    <scope>NUCLEOTIDE SEQUENCE [LARGE SCALE GENOMIC DNA]</scope>
    <source>
        <strain evidence="1 2">CGMCC 1.6291</strain>
    </source>
</reference>
<dbReference type="Gene3D" id="3.40.630.30">
    <property type="match status" value="1"/>
</dbReference>
<dbReference type="PANTHER" id="PTHR47017">
    <property type="entry name" value="ACYL-COA"/>
    <property type="match status" value="1"/>
</dbReference>
<sequence>MDAAVVTDLTTISSDEWDALRGTEVPFLSHAFLAGLESTGCVKADLGWLPHHLVLRDQDGLAAAVPGYLKGHSWGEFVFDWAWADAYERNGLPYYPKLIHAVPFTPATGPRILLRPGLDMADVAALTVEASSAIVAERDLSSAHWLFPCPDQSELLQARGLLGRTGCQFHWQHDPDYRDFQDFLDALTSRRRKSIRRERRQARESGVEVVMKDGGAITEDEWHTFHALYARTFHEHGNVPLLTTAFFVHCGRTLGRQVLMVQGWRDGRMVAAALLFRDDQALYGRYWGCFEDVPGLHFEACYYQGIEYCIANGIQRFEPGAQGEHKISRGFLPTATRSYHWIADSRFREAIDDFLRRETPMVERYIAEMQGHSPYRLGRGNE</sequence>
<name>A0A1H8QBK8_9GAMM</name>